<evidence type="ECO:0000256" key="5">
    <source>
        <dbReference type="PROSITE-ProRule" id="PRU01240"/>
    </source>
</evidence>
<keyword evidence="4 5" id="KW-0720">Serine protease</keyword>
<feature type="signal peptide" evidence="7">
    <location>
        <begin position="1"/>
        <end position="21"/>
    </location>
</feature>
<dbReference type="InterPro" id="IPR036852">
    <property type="entry name" value="Peptidase_S8/S53_dom_sf"/>
</dbReference>
<dbReference type="Proteomes" id="UP000298127">
    <property type="component" value="Unassembled WGS sequence"/>
</dbReference>
<dbReference type="AlphaFoldDB" id="A0A4Y9QUG9"/>
<dbReference type="InterPro" id="IPR022398">
    <property type="entry name" value="Peptidase_S8_His-AS"/>
</dbReference>
<keyword evidence="2 5" id="KW-0645">Protease</keyword>
<evidence type="ECO:0000256" key="7">
    <source>
        <dbReference type="SAM" id="SignalP"/>
    </source>
</evidence>
<feature type="active site" description="Charge relay system" evidence="5">
    <location>
        <position position="242"/>
    </location>
</feature>
<dbReference type="Gene3D" id="3.40.50.200">
    <property type="entry name" value="Peptidase S8/S53 domain"/>
    <property type="match status" value="1"/>
</dbReference>
<dbReference type="PROSITE" id="PS00138">
    <property type="entry name" value="SUBTILASE_SER"/>
    <property type="match status" value="1"/>
</dbReference>
<dbReference type="PROSITE" id="PS51892">
    <property type="entry name" value="SUBTILASE"/>
    <property type="match status" value="1"/>
</dbReference>
<dbReference type="InterPro" id="IPR050131">
    <property type="entry name" value="Peptidase_S8_subtilisin-like"/>
</dbReference>
<sequence>MRRLRTIAVTSTIALALTALAAVPASAVTSEAGEVTGEQEFVVLFAEGTSKADAAAAVTAAGGTIVSENTDVGVATVRTTDADFVADAAAQGVIEGTAQNRVVADVPEARSASGDAKKLDEAEAEVRATAGTATAPKVAAAKKGAAAVEPLASLQWDMKQIGATPDGSYKYEKGSKKVLVGILDTGVDGAHPDIAPNFDAKRSRNFTVDIPVDANGATIDGPCEEEPDQSCTDPSDVDENGHGTHVASTIGSPINGIGIAGVAPNVSLVNLRAGQDSGYFFLQPSLDALTYAGKIGVDVVNMSYYVDPWLFNCTNNSADSPADQQEQRTIITAMQRALDFARLRGVTLIAAAGNGATDYTKAMTDAGSPDFADVPGEVAYTRDLLDPASCVSMPSEGKGVVAVSSTGQTKRKAYYSDYGNGYVDVAAPGGDVYDTPAGTRDYAGGILAAYPAALAASEGAIDDAGNVVVPWAVKSCDAAGTTCGYYQYLQGTSMASPHAVGVAALIVSKYGLPDIIRGGKYLPAQLVEARLKQSAVATACPVPAAFTYTRTLPTGAVVTDTHTCEGTKAKNGFYGSGIVNALRAVGH</sequence>
<dbReference type="InterPro" id="IPR000209">
    <property type="entry name" value="Peptidase_S8/S53_dom"/>
</dbReference>
<feature type="chain" id="PRO_5038335105" evidence="7">
    <location>
        <begin position="22"/>
        <end position="587"/>
    </location>
</feature>
<feature type="domain" description="Peptidase S8/S53" evidence="8">
    <location>
        <begin position="176"/>
        <end position="535"/>
    </location>
</feature>
<dbReference type="PANTHER" id="PTHR43806:SF11">
    <property type="entry name" value="CEREVISIN-RELATED"/>
    <property type="match status" value="1"/>
</dbReference>
<keyword evidence="10" id="KW-1185">Reference proteome</keyword>
<evidence type="ECO:0000259" key="8">
    <source>
        <dbReference type="Pfam" id="PF00082"/>
    </source>
</evidence>
<comment type="similarity">
    <text evidence="1 5 6">Belongs to the peptidase S8 family.</text>
</comment>
<gene>
    <name evidence="9" type="ORF">E4M00_15020</name>
</gene>
<dbReference type="PROSITE" id="PS00136">
    <property type="entry name" value="SUBTILASE_ASP"/>
    <property type="match status" value="1"/>
</dbReference>
<name>A0A4Y9QUG9_9MICO</name>
<accession>A0A4Y9QUG9</accession>
<keyword evidence="7" id="KW-0732">Signal</keyword>
<dbReference type="InterPro" id="IPR023827">
    <property type="entry name" value="Peptidase_S8_Asp-AS"/>
</dbReference>
<dbReference type="Pfam" id="PF00082">
    <property type="entry name" value="Peptidase_S8"/>
    <property type="match status" value="1"/>
</dbReference>
<evidence type="ECO:0000256" key="4">
    <source>
        <dbReference type="ARBA" id="ARBA00022825"/>
    </source>
</evidence>
<evidence type="ECO:0000313" key="10">
    <source>
        <dbReference type="Proteomes" id="UP000298127"/>
    </source>
</evidence>
<dbReference type="PRINTS" id="PR00723">
    <property type="entry name" value="SUBTILISIN"/>
</dbReference>
<dbReference type="GO" id="GO:0004252">
    <property type="term" value="F:serine-type endopeptidase activity"/>
    <property type="evidence" value="ECO:0007669"/>
    <property type="project" value="UniProtKB-UniRule"/>
</dbReference>
<evidence type="ECO:0000256" key="1">
    <source>
        <dbReference type="ARBA" id="ARBA00011073"/>
    </source>
</evidence>
<evidence type="ECO:0000256" key="3">
    <source>
        <dbReference type="ARBA" id="ARBA00022801"/>
    </source>
</evidence>
<organism evidence="9 10">
    <name type="scientific">Orlajensenia leifsoniae</name>
    <dbReference type="NCBI Taxonomy" id="2561933"/>
    <lineage>
        <taxon>Bacteria</taxon>
        <taxon>Bacillati</taxon>
        <taxon>Actinomycetota</taxon>
        <taxon>Actinomycetes</taxon>
        <taxon>Micrococcales</taxon>
        <taxon>Microbacteriaceae</taxon>
        <taxon>Orlajensenia</taxon>
    </lineage>
</organism>
<comment type="caution">
    <text evidence="9">The sequence shown here is derived from an EMBL/GenBank/DDBJ whole genome shotgun (WGS) entry which is preliminary data.</text>
</comment>
<dbReference type="SUPFAM" id="SSF52743">
    <property type="entry name" value="Subtilisin-like"/>
    <property type="match status" value="1"/>
</dbReference>
<keyword evidence="3 5" id="KW-0378">Hydrolase</keyword>
<proteinExistence type="inferred from homology"/>
<evidence type="ECO:0000313" key="9">
    <source>
        <dbReference type="EMBL" id="TFV95358.1"/>
    </source>
</evidence>
<dbReference type="GO" id="GO:0006508">
    <property type="term" value="P:proteolysis"/>
    <property type="evidence" value="ECO:0007669"/>
    <property type="project" value="UniProtKB-KW"/>
</dbReference>
<feature type="active site" description="Charge relay system" evidence="5">
    <location>
        <position position="493"/>
    </location>
</feature>
<protein>
    <submittedName>
        <fullName evidence="9">Peptidase S8</fullName>
    </submittedName>
</protein>
<evidence type="ECO:0000256" key="2">
    <source>
        <dbReference type="ARBA" id="ARBA00022670"/>
    </source>
</evidence>
<reference evidence="9 10" key="1">
    <citation type="journal article" date="2018" name="J. Microbiol.">
        <title>Leifsonia flava sp. nov., a novel actinobacterium isolated from the rhizosphere of Aquilegia viridiflora.</title>
        <authorList>
            <person name="Cai Y."/>
            <person name="Tao W.Z."/>
            <person name="Ma Y.J."/>
            <person name="Cheng J."/>
            <person name="Zhang M.Y."/>
            <person name="Zhang Y.X."/>
        </authorList>
    </citation>
    <scope>NUCLEOTIDE SEQUENCE [LARGE SCALE GENOMIC DNA]</scope>
    <source>
        <strain evidence="9 10">SYP-B2174</strain>
    </source>
</reference>
<dbReference type="EMBL" id="SPQZ01000006">
    <property type="protein sequence ID" value="TFV95358.1"/>
    <property type="molecule type" value="Genomic_DNA"/>
</dbReference>
<feature type="active site" description="Charge relay system" evidence="5">
    <location>
        <position position="184"/>
    </location>
</feature>
<dbReference type="PANTHER" id="PTHR43806">
    <property type="entry name" value="PEPTIDASE S8"/>
    <property type="match status" value="1"/>
</dbReference>
<dbReference type="InterPro" id="IPR015500">
    <property type="entry name" value="Peptidase_S8_subtilisin-rel"/>
</dbReference>
<dbReference type="PROSITE" id="PS00137">
    <property type="entry name" value="SUBTILASE_HIS"/>
    <property type="match status" value="1"/>
</dbReference>
<evidence type="ECO:0000256" key="6">
    <source>
        <dbReference type="RuleBase" id="RU003355"/>
    </source>
</evidence>
<dbReference type="InterPro" id="IPR023828">
    <property type="entry name" value="Peptidase_S8_Ser-AS"/>
</dbReference>